<dbReference type="Gene3D" id="1.20.5.1230">
    <property type="entry name" value="Apolipoprotein A-I"/>
    <property type="match status" value="1"/>
</dbReference>
<dbReference type="InterPro" id="IPR000483">
    <property type="entry name" value="Cys-rich_flank_reg_C"/>
</dbReference>
<feature type="signal peptide" evidence="7">
    <location>
        <begin position="1"/>
        <end position="15"/>
    </location>
</feature>
<dbReference type="SMART" id="SM00082">
    <property type="entry name" value="LRRCT"/>
    <property type="match status" value="1"/>
</dbReference>
<dbReference type="SUPFAM" id="SSF48726">
    <property type="entry name" value="Immunoglobulin"/>
    <property type="match status" value="1"/>
</dbReference>
<evidence type="ECO:0000256" key="4">
    <source>
        <dbReference type="ARBA" id="ARBA00023157"/>
    </source>
</evidence>
<dbReference type="PROSITE" id="PS50835">
    <property type="entry name" value="IG_LIKE"/>
    <property type="match status" value="1"/>
</dbReference>
<feature type="region of interest" description="Disordered" evidence="5">
    <location>
        <begin position="809"/>
        <end position="836"/>
    </location>
</feature>
<dbReference type="InterPro" id="IPR003599">
    <property type="entry name" value="Ig_sub"/>
</dbReference>
<evidence type="ECO:0000256" key="5">
    <source>
        <dbReference type="SAM" id="MobiDB-lite"/>
    </source>
</evidence>
<dbReference type="InterPro" id="IPR036179">
    <property type="entry name" value="Ig-like_dom_sf"/>
</dbReference>
<evidence type="ECO:0000256" key="2">
    <source>
        <dbReference type="ARBA" id="ARBA00022729"/>
    </source>
</evidence>
<protein>
    <recommendedName>
        <fullName evidence="8">Ig-like domain-containing protein</fullName>
    </recommendedName>
</protein>
<dbReference type="InterPro" id="IPR032675">
    <property type="entry name" value="LRR_dom_sf"/>
</dbReference>
<dbReference type="SMART" id="SM00365">
    <property type="entry name" value="LRR_SD22"/>
    <property type="match status" value="4"/>
</dbReference>
<accession>A0AAD9NY35</accession>
<sequence length="903" mass="101052">MLLLVMTTLLHATRAAVTRCPVSCVCNTTHGMTNCSNRRLTLPPSHVSSSTRHLDLSHNFLVTLDDATTLGDLHLLRSLDLSFNDLVNVSSDALCAQRRLLRLSLADNHLDGEQLTTISLLTALKELDLSGNVISTIDTNVFDNLTHLRTLNLNQNAITFVTVRHIIATLPQLETLRLDGNQLQSVSIEGNSSLQYLSLSHNQLSVCPDLSTLPNLTYLDLSHNRITVIDSASFNMLTQLRWLSIASNAVTNIGIGAFCNCSQLEELHLTLLDNLMHINNETFAGLTALLTLNVSHNKNLRYIHAEALTCLTSLQTLDLSYNALSSLHKSTLQGLTRLHTVTLHHNPWNCNCDTWWLHNHLIGNTTAATTWRLLHPDDIVCAGPSRLAHYRMADIQHWNISCTAAMIQSYDHLVAFPIGSQAIINCKVDGDPKPEIVWLTPRRKRLYYHPAFVNHAVADPGDNAYLKDKPWHLSHDYDHDIDKRTDGRMRVLKNGSLYIDYVSRHDTGHYYCLAHNSHGNGTAAIVVLLDYTIIEHLTFISMLIGVATDMAFLVGVAVFMLTRLLVVKCRRRQQKLRSVHNLLDTIQGYKSNKIATLCAFKSDKFVKLSAKITQLRMYRQDAAAGVFQHIENMREQYAARVARIRENCTQQMTRLHESYGAQVGRFKDYKSTHLDSMKDNYAQRVQRIRDYGTQQLEKLREQYKMQQSHMLKLVELLDIGNCLHGIEAECKRTESMLFNGDVIDASAFPASVINAHTFPTGRATGELSTFHSQTELSDSDSFKTASVNGDDTSLTGSCTADCQMCSARRHAHDPSVNNTDDQPYGQTVTDKEKQRSDSIALPLLSVHKLHNELVGSPTKLSVTSDTYSSSQYDSAVSQTESPVHSVVNFTPPMSPCTDGDMRF</sequence>
<evidence type="ECO:0000256" key="6">
    <source>
        <dbReference type="SAM" id="Phobius"/>
    </source>
</evidence>
<dbReference type="Gene3D" id="2.60.40.10">
    <property type="entry name" value="Immunoglobulins"/>
    <property type="match status" value="1"/>
</dbReference>
<feature type="domain" description="Ig-like" evidence="8">
    <location>
        <begin position="419"/>
        <end position="528"/>
    </location>
</feature>
<evidence type="ECO:0000313" key="9">
    <source>
        <dbReference type="EMBL" id="KAK2184597.1"/>
    </source>
</evidence>
<keyword evidence="10" id="KW-1185">Reference proteome</keyword>
<dbReference type="InterPro" id="IPR013783">
    <property type="entry name" value="Ig-like_fold"/>
</dbReference>
<dbReference type="PANTHER" id="PTHR24366">
    <property type="entry name" value="IG(IMMUNOGLOBULIN) AND LRR(LEUCINE RICH REPEAT) DOMAINS"/>
    <property type="match status" value="1"/>
</dbReference>
<keyword evidence="1" id="KW-0433">Leucine-rich repeat</keyword>
<dbReference type="SUPFAM" id="SSF58113">
    <property type="entry name" value="Apolipoprotein A-I"/>
    <property type="match status" value="1"/>
</dbReference>
<organism evidence="9 10">
    <name type="scientific">Ridgeia piscesae</name>
    <name type="common">Tubeworm</name>
    <dbReference type="NCBI Taxonomy" id="27915"/>
    <lineage>
        <taxon>Eukaryota</taxon>
        <taxon>Metazoa</taxon>
        <taxon>Spiralia</taxon>
        <taxon>Lophotrochozoa</taxon>
        <taxon>Annelida</taxon>
        <taxon>Polychaeta</taxon>
        <taxon>Sedentaria</taxon>
        <taxon>Canalipalpata</taxon>
        <taxon>Sabellida</taxon>
        <taxon>Siboglinidae</taxon>
        <taxon>Ridgeia</taxon>
    </lineage>
</organism>
<dbReference type="Gene3D" id="3.80.10.10">
    <property type="entry name" value="Ribonuclease Inhibitor"/>
    <property type="match status" value="3"/>
</dbReference>
<evidence type="ECO:0000256" key="7">
    <source>
        <dbReference type="SAM" id="SignalP"/>
    </source>
</evidence>
<dbReference type="InterPro" id="IPR001611">
    <property type="entry name" value="Leu-rich_rpt"/>
</dbReference>
<dbReference type="EMBL" id="JAODUO010000259">
    <property type="protein sequence ID" value="KAK2184597.1"/>
    <property type="molecule type" value="Genomic_DNA"/>
</dbReference>
<proteinExistence type="predicted"/>
<feature type="transmembrane region" description="Helical" evidence="6">
    <location>
        <begin position="539"/>
        <end position="566"/>
    </location>
</feature>
<dbReference type="PROSITE" id="PS51450">
    <property type="entry name" value="LRR"/>
    <property type="match status" value="4"/>
</dbReference>
<evidence type="ECO:0000313" key="10">
    <source>
        <dbReference type="Proteomes" id="UP001209878"/>
    </source>
</evidence>
<keyword evidence="3" id="KW-0677">Repeat</keyword>
<dbReference type="PANTHER" id="PTHR24366:SF161">
    <property type="entry name" value="TIR DOMAIN-CONTAINING PROTEIN"/>
    <property type="match status" value="1"/>
</dbReference>
<dbReference type="SMART" id="SM00408">
    <property type="entry name" value="IGc2"/>
    <property type="match status" value="1"/>
</dbReference>
<feature type="compositionally biased region" description="Polar residues" evidence="5">
    <location>
        <begin position="815"/>
        <end position="828"/>
    </location>
</feature>
<dbReference type="Proteomes" id="UP001209878">
    <property type="component" value="Unassembled WGS sequence"/>
</dbReference>
<reference evidence="9" key="1">
    <citation type="journal article" date="2023" name="Mol. Biol. Evol.">
        <title>Third-Generation Sequencing Reveals the Adaptive Role of the Epigenome in Three Deep-Sea Polychaetes.</title>
        <authorList>
            <person name="Perez M."/>
            <person name="Aroh O."/>
            <person name="Sun Y."/>
            <person name="Lan Y."/>
            <person name="Juniper S.K."/>
            <person name="Young C.R."/>
            <person name="Angers B."/>
            <person name="Qian P.Y."/>
        </authorList>
    </citation>
    <scope>NUCLEOTIDE SEQUENCE</scope>
    <source>
        <strain evidence="9">R07B-5</strain>
    </source>
</reference>
<evidence type="ECO:0000259" key="8">
    <source>
        <dbReference type="PROSITE" id="PS50835"/>
    </source>
</evidence>
<dbReference type="InterPro" id="IPR003598">
    <property type="entry name" value="Ig_sub2"/>
</dbReference>
<dbReference type="SMART" id="SM00368">
    <property type="entry name" value="LRR_RI"/>
    <property type="match status" value="4"/>
</dbReference>
<keyword evidence="2 7" id="KW-0732">Signal</keyword>
<keyword evidence="4" id="KW-1015">Disulfide bond</keyword>
<dbReference type="SUPFAM" id="SSF52058">
    <property type="entry name" value="L domain-like"/>
    <property type="match status" value="1"/>
</dbReference>
<dbReference type="Pfam" id="PF00560">
    <property type="entry name" value="LRR_1"/>
    <property type="match status" value="1"/>
</dbReference>
<name>A0AAD9NY35_RIDPI</name>
<dbReference type="SMART" id="SM00409">
    <property type="entry name" value="IG"/>
    <property type="match status" value="1"/>
</dbReference>
<keyword evidence="6" id="KW-0812">Transmembrane</keyword>
<gene>
    <name evidence="9" type="ORF">NP493_258g01036</name>
</gene>
<dbReference type="InterPro" id="IPR007110">
    <property type="entry name" value="Ig-like_dom"/>
</dbReference>
<evidence type="ECO:0000256" key="1">
    <source>
        <dbReference type="ARBA" id="ARBA00022614"/>
    </source>
</evidence>
<dbReference type="AlphaFoldDB" id="A0AAD9NY35"/>
<dbReference type="InterPro" id="IPR003591">
    <property type="entry name" value="Leu-rich_rpt_typical-subtyp"/>
</dbReference>
<keyword evidence="6" id="KW-0472">Membrane</keyword>
<dbReference type="Pfam" id="PF13927">
    <property type="entry name" value="Ig_3"/>
    <property type="match status" value="1"/>
</dbReference>
<dbReference type="PRINTS" id="PR00019">
    <property type="entry name" value="LEURICHRPT"/>
</dbReference>
<feature type="chain" id="PRO_5042148096" description="Ig-like domain-containing protein" evidence="7">
    <location>
        <begin position="16"/>
        <end position="903"/>
    </location>
</feature>
<comment type="caution">
    <text evidence="9">The sequence shown here is derived from an EMBL/GenBank/DDBJ whole genome shotgun (WGS) entry which is preliminary data.</text>
</comment>
<evidence type="ECO:0000256" key="3">
    <source>
        <dbReference type="ARBA" id="ARBA00022737"/>
    </source>
</evidence>
<dbReference type="Pfam" id="PF13855">
    <property type="entry name" value="LRR_8"/>
    <property type="match status" value="3"/>
</dbReference>
<keyword evidence="6" id="KW-1133">Transmembrane helix</keyword>
<dbReference type="SMART" id="SM00369">
    <property type="entry name" value="LRR_TYP"/>
    <property type="match status" value="8"/>
</dbReference>